<comment type="caution">
    <text evidence="1">The sequence shown here is derived from an EMBL/GenBank/DDBJ whole genome shotgun (WGS) entry which is preliminary data.</text>
</comment>
<protein>
    <submittedName>
        <fullName evidence="1">Uncharacterized protein</fullName>
    </submittedName>
</protein>
<accession>A0A3S5CBX6</accession>
<reference evidence="1" key="1">
    <citation type="submission" date="2018-11" db="EMBL/GenBank/DDBJ databases">
        <authorList>
            <consortium name="Pathogen Informatics"/>
        </authorList>
    </citation>
    <scope>NUCLEOTIDE SEQUENCE</scope>
</reference>
<name>A0A3S5CBX6_9PLAT</name>
<sequence>MSPACCDRLLVGEMVPFRPACLGLTGSAVSPPVVWPVRRLGRQPPTATRLIRPSCRSLTMRYRGLGFTDKSVIRPVSDTRSPVFSCVCVCVCVCVWARLYMCVFSEGSRMSVRF</sequence>
<gene>
    <name evidence="1" type="ORF">PXEA_LOCUS1865</name>
</gene>
<evidence type="ECO:0000313" key="2">
    <source>
        <dbReference type="Proteomes" id="UP000784294"/>
    </source>
</evidence>
<dbReference type="Proteomes" id="UP000784294">
    <property type="component" value="Unassembled WGS sequence"/>
</dbReference>
<proteinExistence type="predicted"/>
<evidence type="ECO:0000313" key="1">
    <source>
        <dbReference type="EMBL" id="VEL08425.1"/>
    </source>
</evidence>
<dbReference type="EMBL" id="CAAALY010003931">
    <property type="protein sequence ID" value="VEL08425.1"/>
    <property type="molecule type" value="Genomic_DNA"/>
</dbReference>
<organism evidence="1 2">
    <name type="scientific">Protopolystoma xenopodis</name>
    <dbReference type="NCBI Taxonomy" id="117903"/>
    <lineage>
        <taxon>Eukaryota</taxon>
        <taxon>Metazoa</taxon>
        <taxon>Spiralia</taxon>
        <taxon>Lophotrochozoa</taxon>
        <taxon>Platyhelminthes</taxon>
        <taxon>Monogenea</taxon>
        <taxon>Polyopisthocotylea</taxon>
        <taxon>Polystomatidea</taxon>
        <taxon>Polystomatidae</taxon>
        <taxon>Protopolystoma</taxon>
    </lineage>
</organism>
<keyword evidence="2" id="KW-1185">Reference proteome</keyword>
<dbReference type="AlphaFoldDB" id="A0A3S5CBX6"/>